<dbReference type="GeneID" id="106665546"/>
<comment type="similarity">
    <text evidence="2">Belongs to the protein kinase superfamily. AGC Ser/Thr protein kinase family. PKC subfamily.</text>
</comment>
<dbReference type="InterPro" id="IPR001623">
    <property type="entry name" value="DnaJ_domain"/>
</dbReference>
<dbReference type="GO" id="GO:0035612">
    <property type="term" value="F:AP-2 adaptor complex binding"/>
    <property type="evidence" value="ECO:0007669"/>
    <property type="project" value="TreeGrafter"/>
</dbReference>
<feature type="domain" description="C2 tensin-type" evidence="7">
    <location>
        <begin position="579"/>
        <end position="732"/>
    </location>
</feature>
<dbReference type="SUPFAM" id="SSF49562">
    <property type="entry name" value="C2 domain (Calcium/lipid-binding domain, CaLB)"/>
    <property type="match status" value="1"/>
</dbReference>
<dbReference type="SMART" id="SM01326">
    <property type="entry name" value="PTEN_C2"/>
    <property type="match status" value="1"/>
</dbReference>
<evidence type="ECO:0000256" key="4">
    <source>
        <dbReference type="SAM" id="MobiDB-lite"/>
    </source>
</evidence>
<evidence type="ECO:0000259" key="6">
    <source>
        <dbReference type="PROSITE" id="PS50076"/>
    </source>
</evidence>
<keyword evidence="9" id="KW-1185">Reference proteome</keyword>
<dbReference type="CDD" id="cd06257">
    <property type="entry name" value="DnaJ"/>
    <property type="match status" value="1"/>
</dbReference>
<accession>A0A8I6TIQ4</accession>
<dbReference type="GO" id="GO:0005524">
    <property type="term" value="F:ATP binding"/>
    <property type="evidence" value="ECO:0007669"/>
    <property type="project" value="InterPro"/>
</dbReference>
<dbReference type="Gene3D" id="1.10.510.10">
    <property type="entry name" value="Transferase(Phosphotransferase) domain 1"/>
    <property type="match status" value="1"/>
</dbReference>
<feature type="region of interest" description="Disordered" evidence="4">
    <location>
        <begin position="359"/>
        <end position="381"/>
    </location>
</feature>
<dbReference type="InterPro" id="IPR035892">
    <property type="entry name" value="C2_domain_sf"/>
</dbReference>
<evidence type="ECO:0000259" key="5">
    <source>
        <dbReference type="PROSITE" id="PS50011"/>
    </source>
</evidence>
<organism evidence="8 9">
    <name type="scientific">Cimex lectularius</name>
    <name type="common">Bed bug</name>
    <name type="synonym">Acanthia lectularia</name>
    <dbReference type="NCBI Taxonomy" id="79782"/>
    <lineage>
        <taxon>Eukaryota</taxon>
        <taxon>Metazoa</taxon>
        <taxon>Ecdysozoa</taxon>
        <taxon>Arthropoda</taxon>
        <taxon>Hexapoda</taxon>
        <taxon>Insecta</taxon>
        <taxon>Pterygota</taxon>
        <taxon>Neoptera</taxon>
        <taxon>Paraneoptera</taxon>
        <taxon>Hemiptera</taxon>
        <taxon>Heteroptera</taxon>
        <taxon>Panheteroptera</taxon>
        <taxon>Cimicomorpha</taxon>
        <taxon>Cimicidae</taxon>
        <taxon>Cimex</taxon>
    </lineage>
</organism>
<dbReference type="OrthoDB" id="1717591at2759"/>
<evidence type="ECO:0000313" key="9">
    <source>
        <dbReference type="Proteomes" id="UP000494040"/>
    </source>
</evidence>
<evidence type="ECO:0000256" key="3">
    <source>
        <dbReference type="ARBA" id="ARBA00022741"/>
    </source>
</evidence>
<evidence type="ECO:0000259" key="7">
    <source>
        <dbReference type="PROSITE" id="PS51182"/>
    </source>
</evidence>
<dbReference type="Pfam" id="PF10409">
    <property type="entry name" value="PTEN_C2"/>
    <property type="match status" value="1"/>
</dbReference>
<feature type="domain" description="Protein kinase" evidence="5">
    <location>
        <begin position="38"/>
        <end position="326"/>
    </location>
</feature>
<evidence type="ECO:0008006" key="10">
    <source>
        <dbReference type="Google" id="ProtNLM"/>
    </source>
</evidence>
<protein>
    <recommendedName>
        <fullName evidence="10">Cyclin-G-associated kinase</fullName>
    </recommendedName>
</protein>
<dbReference type="Gene3D" id="2.60.40.1110">
    <property type="match status" value="1"/>
</dbReference>
<dbReference type="InterPro" id="IPR014020">
    <property type="entry name" value="Tensin_C2-dom"/>
</dbReference>
<dbReference type="InterPro" id="IPR029021">
    <property type="entry name" value="Prot-tyrosine_phosphatase-like"/>
</dbReference>
<feature type="region of interest" description="Disordered" evidence="4">
    <location>
        <begin position="763"/>
        <end position="801"/>
    </location>
</feature>
<feature type="compositionally biased region" description="Polar residues" evidence="4">
    <location>
        <begin position="961"/>
        <end position="977"/>
    </location>
</feature>
<dbReference type="OMA" id="HYKNTNL"/>
<dbReference type="SUPFAM" id="SSF56112">
    <property type="entry name" value="Protein kinase-like (PK-like)"/>
    <property type="match status" value="1"/>
</dbReference>
<dbReference type="SMART" id="SM00220">
    <property type="entry name" value="S_TKc"/>
    <property type="match status" value="1"/>
</dbReference>
<dbReference type="SMART" id="SM00271">
    <property type="entry name" value="DnaJ"/>
    <property type="match status" value="1"/>
</dbReference>
<dbReference type="PROSITE" id="PS51182">
    <property type="entry name" value="C2_TENSIN"/>
    <property type="match status" value="1"/>
</dbReference>
<comment type="subcellular location">
    <subcellularLocation>
        <location evidence="1">Cytoplasmic vesicle</location>
        <location evidence="1">Clathrin-coated vesicle</location>
    </subcellularLocation>
</comment>
<dbReference type="CTD" id="40527"/>
<dbReference type="Pfam" id="PF00069">
    <property type="entry name" value="Pkinase"/>
    <property type="match status" value="1"/>
</dbReference>
<sequence length="1127" mass="125593">MSDLFKSAFGYFSSTSNSGTAISNDLVGRIVEVDSLKIRIKRVIAEGGFSFVFLAQAVDSGKEYALKRLMAADEETKQTIIQEINILKKLSGHPNVIQFYGASFIDDSKTEHGMGEYLILTELCPGGSLEQLRKQSTVGFPPEIVTKILWQACKAVHHMHSQIPPIVHRDLKIENLLLSSEGKIKLCDFGSATSHIIRPDNSWSAQQRFLLEDKMNMCTTPMYRAPEMIDTWVNAEIGTAADIWALGCLTYFLCFGKHPFEDSSNLRIINANYNIPSSDSKYRCFHSIISGCLVVQPSNRLTITQILDRLASVAETQQINPLDPIVIDKLQPNNISNTGANENVNSSPVRNISNNAALNRSHSPVQRPPPPNVPAQPTPSSGGLFSQIRGGAGSFLKNLKDTSSKVVQSVQQTMVRTEEMAASYITSRICVINYTEGPDTLQDLRFMVESRQSLSNCIIFNLSTAPLPLHRFPNSSIVECGWSKRCPSLQAIYTLCEHMHNFLKSQSTNVCFVLCPDGRRSSAMLVCAFLLYVGFVSRPQDALQLYAVKRTPPNLQPSQIRYLEYFTQVLADPQPTLSCSKIRIMNIVIQPVPLFNKNRDGCRPYVEVFQGEDKVFTTIDEYDRMVVFTVSHGKVKYFSITINTLCIECILIANFQVVLPVRCSVSGDITLVVYHARQVLTRVTPIKIFKLQFNSSFVNDNTLIFTRGDLDDVESPEYYQDNLIVTLNCEEAGDPTVTIAPWAKHQKVDPNILFNSKLEADETTDSFVPKNNGSKKAPPRPTPPRPTPPRPPPVTPQMKPNVDVKETSDLLNLNSVSGVKTDDLLNLGSEPDPQVNEKPFINTPNLQNPLFEPFATEQLFGEQPSNGQKNVPKSDNLLYDWGDLNMTSTTTPTPTPNFGNFAQPTMPNLQTLNLNTNGLSNSFQDKNNLGCFPSSMQRNVSSPNLHSDILDDFVVKPKAMSNANSPAKTPSEANYSRSHFESAKPPPTQPSPCKKVEDVFGDLLGSQGYTFTAKKETGPLTINQMRREDKAKVTDPEKLKVLDWSEGKTTNIRALLTTLHTVLWSEAKWPQCYMHQLVSAADVKKAYRKACIAVHPDKHIGTPNENLAKMIFMELNNAWSEFEKEMA</sequence>
<reference evidence="8" key="1">
    <citation type="submission" date="2022-01" db="UniProtKB">
        <authorList>
            <consortium name="EnsemblMetazoa"/>
        </authorList>
    </citation>
    <scope>IDENTIFICATION</scope>
</reference>
<proteinExistence type="inferred from homology"/>
<name>A0A8I6TIQ4_CIMLE</name>
<feature type="compositionally biased region" description="Polar residues" evidence="4">
    <location>
        <begin position="765"/>
        <end position="774"/>
    </location>
</feature>
<feature type="compositionally biased region" description="Pro residues" evidence="4">
    <location>
        <begin position="366"/>
        <end position="377"/>
    </location>
</feature>
<dbReference type="Proteomes" id="UP000494040">
    <property type="component" value="Unassembled WGS sequence"/>
</dbReference>
<dbReference type="RefSeq" id="XP_024081423.1">
    <property type="nucleotide sequence ID" value="XM_024225655.1"/>
</dbReference>
<dbReference type="PROSITE" id="PS50011">
    <property type="entry name" value="PROTEIN_KINASE_DOM"/>
    <property type="match status" value="1"/>
</dbReference>
<evidence type="ECO:0000256" key="2">
    <source>
        <dbReference type="ARBA" id="ARBA00005490"/>
    </source>
</evidence>
<dbReference type="PROSITE" id="PS50076">
    <property type="entry name" value="DNAJ_2"/>
    <property type="match status" value="1"/>
</dbReference>
<dbReference type="SUPFAM" id="SSF46565">
    <property type="entry name" value="Chaperone J-domain"/>
    <property type="match status" value="1"/>
</dbReference>
<dbReference type="FunFam" id="1.10.287.110:FF:000002">
    <property type="entry name" value="putative tyrosine-protein phosphatase auxilin isoform X2"/>
    <property type="match status" value="1"/>
</dbReference>
<dbReference type="Gene3D" id="1.10.287.110">
    <property type="entry name" value="DnaJ domain"/>
    <property type="match status" value="1"/>
</dbReference>
<dbReference type="PROSITE" id="PS00108">
    <property type="entry name" value="PROTEIN_KINASE_ST"/>
    <property type="match status" value="1"/>
</dbReference>
<evidence type="ECO:0000313" key="8">
    <source>
        <dbReference type="EnsemblMetazoa" id="XP_024081423.1"/>
    </source>
</evidence>
<dbReference type="InterPro" id="IPR011009">
    <property type="entry name" value="Kinase-like_dom_sf"/>
</dbReference>
<feature type="region of interest" description="Disordered" evidence="4">
    <location>
        <begin position="960"/>
        <end position="993"/>
    </location>
</feature>
<dbReference type="InterPro" id="IPR000719">
    <property type="entry name" value="Prot_kinase_dom"/>
</dbReference>
<dbReference type="PANTHER" id="PTHR22967">
    <property type="entry name" value="SERINE/THREONINE PROTEIN KINASE"/>
    <property type="match status" value="1"/>
</dbReference>
<dbReference type="InterPro" id="IPR008271">
    <property type="entry name" value="Ser/Thr_kinase_AS"/>
</dbReference>
<feature type="domain" description="J" evidence="6">
    <location>
        <begin position="1058"/>
        <end position="1127"/>
    </location>
</feature>
<dbReference type="SUPFAM" id="SSF52799">
    <property type="entry name" value="(Phosphotyrosine protein) phosphatases II"/>
    <property type="match status" value="1"/>
</dbReference>
<dbReference type="GO" id="GO:0004674">
    <property type="term" value="F:protein serine/threonine kinase activity"/>
    <property type="evidence" value="ECO:0007669"/>
    <property type="project" value="TreeGrafter"/>
</dbReference>
<dbReference type="AlphaFoldDB" id="A0A8I6TIQ4"/>
<dbReference type="GO" id="GO:0030136">
    <property type="term" value="C:clathrin-coated vesicle"/>
    <property type="evidence" value="ECO:0007669"/>
    <property type="project" value="UniProtKB-SubCell"/>
</dbReference>
<dbReference type="EnsemblMetazoa" id="XM_024225655.1">
    <property type="protein sequence ID" value="XP_024081423.1"/>
    <property type="gene ID" value="LOC106665546"/>
</dbReference>
<dbReference type="GO" id="GO:2000369">
    <property type="term" value="P:regulation of clathrin-dependent endocytosis"/>
    <property type="evidence" value="ECO:0007669"/>
    <property type="project" value="TreeGrafter"/>
</dbReference>
<dbReference type="PANTHER" id="PTHR22967:SF105">
    <property type="entry name" value="CYCLIN-G-ASSOCIATED KINASE"/>
    <property type="match status" value="1"/>
</dbReference>
<dbReference type="GO" id="GO:0045747">
    <property type="term" value="P:positive regulation of Notch signaling pathway"/>
    <property type="evidence" value="ECO:0007669"/>
    <property type="project" value="TreeGrafter"/>
</dbReference>
<keyword evidence="3" id="KW-0547">Nucleotide-binding</keyword>
<dbReference type="Gene3D" id="3.90.190.10">
    <property type="entry name" value="Protein tyrosine phosphatase superfamily"/>
    <property type="match status" value="1"/>
</dbReference>
<dbReference type="InterPro" id="IPR036869">
    <property type="entry name" value="J_dom_sf"/>
</dbReference>
<feature type="compositionally biased region" description="Pro residues" evidence="4">
    <location>
        <begin position="779"/>
        <end position="795"/>
    </location>
</feature>
<evidence type="ECO:0000256" key="1">
    <source>
        <dbReference type="ARBA" id="ARBA00004132"/>
    </source>
</evidence>